<evidence type="ECO:0000313" key="1">
    <source>
        <dbReference type="EMBL" id="GBF42328.1"/>
    </source>
</evidence>
<protein>
    <submittedName>
        <fullName evidence="1">Uncharacterized protein</fullName>
    </submittedName>
</protein>
<name>A0A2P2DCJ1_9LEPT</name>
<sequence length="135" mass="15758">MGSGDGVMANEENEVYLTKIQNLLPSHLLVQVPKLIPHFQKLEALVPLPKELPELLKKGIYFALLQSVVRLLNRETDPLLPEIVPEYKELIRTIIETYETLNPEVESNWLEECIQFGDKSAYHWEWKHFDSKELF</sequence>
<organism evidence="1 2">
    <name type="scientific">Leptospira ellinghausenii</name>
    <dbReference type="NCBI Taxonomy" id="1917822"/>
    <lineage>
        <taxon>Bacteria</taxon>
        <taxon>Pseudomonadati</taxon>
        <taxon>Spirochaetota</taxon>
        <taxon>Spirochaetia</taxon>
        <taxon>Leptospirales</taxon>
        <taxon>Leptospiraceae</taxon>
        <taxon>Leptospira</taxon>
    </lineage>
</organism>
<gene>
    <name evidence="1" type="ORF">LPTSP2_16150</name>
</gene>
<comment type="caution">
    <text evidence="1">The sequence shown here is derived from an EMBL/GenBank/DDBJ whole genome shotgun (WGS) entry which is preliminary data.</text>
</comment>
<proteinExistence type="predicted"/>
<evidence type="ECO:0000313" key="2">
    <source>
        <dbReference type="Proteomes" id="UP000245206"/>
    </source>
</evidence>
<dbReference type="EMBL" id="BFAZ01000008">
    <property type="protein sequence ID" value="GBF42328.1"/>
    <property type="molecule type" value="Genomic_DNA"/>
</dbReference>
<reference evidence="2" key="1">
    <citation type="journal article" date="2019" name="Microbiol. Immunol.">
        <title>Molecular and phenotypic characterization of Leptospira johnsonii sp. nov., Leptospira ellinghausenii sp. nov. and Leptospira ryugenii sp. nov. isolated from soil and water in Japan.</title>
        <authorList>
            <person name="Masuzawa T."/>
            <person name="Saito M."/>
            <person name="Nakao R."/>
            <person name="Nikaido Y."/>
            <person name="Matsumoto M."/>
            <person name="Ogawa M."/>
            <person name="Yokoyama M."/>
            <person name="Hidaka Y."/>
            <person name="Tomita J."/>
            <person name="Sakakibara K."/>
            <person name="Suzuki K."/>
            <person name="Yasuda S."/>
            <person name="Sato H."/>
            <person name="Yamaguchi M."/>
            <person name="Yoshida S.I."/>
            <person name="Koizumi N."/>
            <person name="Kawamura Y."/>
        </authorList>
    </citation>
    <scope>NUCLEOTIDE SEQUENCE [LARGE SCALE GENOMIC DNA]</scope>
    <source>
        <strain evidence="2">E18</strain>
    </source>
</reference>
<dbReference type="NCBIfam" id="NF047777">
    <property type="entry name" value="LIC_11502_fam"/>
    <property type="match status" value="1"/>
</dbReference>
<dbReference type="AlphaFoldDB" id="A0A2P2DCJ1"/>
<accession>A0A2P2DCJ1</accession>
<keyword evidence="2" id="KW-1185">Reference proteome</keyword>
<dbReference type="Proteomes" id="UP000245206">
    <property type="component" value="Unassembled WGS sequence"/>
</dbReference>